<dbReference type="Pfam" id="PF22277">
    <property type="entry name" value="EncFtn-like"/>
    <property type="match status" value="1"/>
</dbReference>
<dbReference type="InterPro" id="IPR054581">
    <property type="entry name" value="EncFtn-like"/>
</dbReference>
<keyword evidence="3" id="KW-0408">Iron</keyword>
<evidence type="ECO:0000256" key="4">
    <source>
        <dbReference type="ARBA" id="ARBA00033738"/>
    </source>
</evidence>
<gene>
    <name evidence="7" type="ORF">DCM83_20485</name>
    <name evidence="6" type="ORF">F8237_33115</name>
</gene>
<dbReference type="SUPFAM" id="SSF47240">
    <property type="entry name" value="Ferritin-like"/>
    <property type="match status" value="1"/>
</dbReference>
<dbReference type="KEGG" id="bbet:F8237_33115"/>
<keyword evidence="5" id="KW-1284">Encapsulin nanocompartment</keyword>
<sequence>MGFDQYHEPPQELSQEVRTFARMMASLIEEAEAINWYEQRMSVEKDKKAKAIMANAQKEEFKHFGMNLEFLLRRKKEWREELKGILFTQGDIVKLGEKAEKAVD</sequence>
<reference evidence="6" key="2">
    <citation type="journal article" date="2019" name="Microbiol. Resour. Announc.">
        <title>Analysis of the Complete Genome Sequence of the Widely Studied Strain Bradyrhizobium betae PL7HG1(T) Reveals the Presence of Photosynthesis Genes and a Putative Plasmid.</title>
        <authorList>
            <person name="Cloutier S."/>
            <person name="Bromfield E.S.P."/>
        </authorList>
    </citation>
    <scope>NUCLEOTIDE SEQUENCE</scope>
    <source>
        <strain evidence="6">PL7HG1</strain>
    </source>
</reference>
<comment type="subcellular location">
    <subcellularLocation>
        <location evidence="4">Encapsulin nanocompartment</location>
    </subcellularLocation>
</comment>
<dbReference type="RefSeq" id="WP_028136445.1">
    <property type="nucleotide sequence ID" value="NZ_CP028989.1"/>
</dbReference>
<dbReference type="GO" id="GO:0006879">
    <property type="term" value="P:intracellular iron ion homeostasis"/>
    <property type="evidence" value="ECO:0007669"/>
    <property type="project" value="UniProtKB-KW"/>
</dbReference>
<evidence type="ECO:0000313" key="8">
    <source>
        <dbReference type="Proteomes" id="UP000325641"/>
    </source>
</evidence>
<dbReference type="GO" id="GO:0046872">
    <property type="term" value="F:metal ion binding"/>
    <property type="evidence" value="ECO:0007669"/>
    <property type="project" value="UniProtKB-KW"/>
</dbReference>
<dbReference type="EMBL" id="CP028989">
    <property type="protein sequence ID" value="UUO67345.1"/>
    <property type="molecule type" value="Genomic_DNA"/>
</dbReference>
<evidence type="ECO:0000313" key="6">
    <source>
        <dbReference type="EMBL" id="QFI76819.1"/>
    </source>
</evidence>
<dbReference type="OrthoDB" id="9796238at2"/>
<evidence type="ECO:0000256" key="5">
    <source>
        <dbReference type="ARBA" id="ARBA00033787"/>
    </source>
</evidence>
<protein>
    <recommendedName>
        <fullName evidence="9">Ferritin</fullName>
    </recommendedName>
</protein>
<evidence type="ECO:0000256" key="2">
    <source>
        <dbReference type="ARBA" id="ARBA00022723"/>
    </source>
</evidence>
<evidence type="ECO:0000256" key="1">
    <source>
        <dbReference type="ARBA" id="ARBA00022434"/>
    </source>
</evidence>
<name>A0A5P6PEN8_9BRAD</name>
<keyword evidence="1" id="KW-0409">Iron storage</keyword>
<evidence type="ECO:0008006" key="9">
    <source>
        <dbReference type="Google" id="ProtNLM"/>
    </source>
</evidence>
<reference evidence="7" key="1">
    <citation type="submission" date="2018-04" db="EMBL/GenBank/DDBJ databases">
        <title>Genomes of Endosymbiotic and Endophytic Bradyrhizobium Publication status.</title>
        <authorList>
            <person name="Guha S."/>
            <person name="Jorrin B."/>
            <person name="Sarkar M."/>
            <person name="Poole P.S."/>
            <person name="DasGupta M."/>
        </authorList>
    </citation>
    <scope>NUCLEOTIDE SEQUENCE</scope>
    <source>
        <strain evidence="7">WBOS16</strain>
    </source>
</reference>
<dbReference type="AlphaFoldDB" id="A0A5P6PEN8"/>
<accession>A0A5P6PEN8</accession>
<dbReference type="Proteomes" id="UP000325641">
    <property type="component" value="Chromosome"/>
</dbReference>
<proteinExistence type="predicted"/>
<organism evidence="6 8">
    <name type="scientific">Bradyrhizobium betae</name>
    <dbReference type="NCBI Taxonomy" id="244734"/>
    <lineage>
        <taxon>Bacteria</taxon>
        <taxon>Pseudomonadati</taxon>
        <taxon>Pseudomonadota</taxon>
        <taxon>Alphaproteobacteria</taxon>
        <taxon>Hyphomicrobiales</taxon>
        <taxon>Nitrobacteraceae</taxon>
        <taxon>Bradyrhizobium</taxon>
    </lineage>
</organism>
<evidence type="ECO:0000256" key="3">
    <source>
        <dbReference type="ARBA" id="ARBA00023004"/>
    </source>
</evidence>
<reference evidence="8" key="3">
    <citation type="submission" date="2019-10" db="EMBL/GenBank/DDBJ databases">
        <title>Complete Genome Sequence of Bradyrhizobium betae type strain PL7HG1T.</title>
        <authorList>
            <person name="Bromfield E.S.P."/>
            <person name="Cloutier S."/>
        </authorList>
    </citation>
    <scope>NUCLEOTIDE SEQUENCE [LARGE SCALE GENOMIC DNA]</scope>
    <source>
        <strain evidence="8">PL7HG1</strain>
    </source>
</reference>
<dbReference type="Proteomes" id="UP001058872">
    <property type="component" value="Chromosome"/>
</dbReference>
<dbReference type="GO" id="GO:0140737">
    <property type="term" value="C:encapsulin nanocompartment"/>
    <property type="evidence" value="ECO:0007669"/>
    <property type="project" value="UniProtKB-SubCell"/>
</dbReference>
<dbReference type="InterPro" id="IPR009078">
    <property type="entry name" value="Ferritin-like_SF"/>
</dbReference>
<evidence type="ECO:0000313" key="7">
    <source>
        <dbReference type="EMBL" id="UUO67345.1"/>
    </source>
</evidence>
<keyword evidence="2" id="KW-0479">Metal-binding</keyword>
<dbReference type="Gene3D" id="6.10.140.1960">
    <property type="match status" value="1"/>
</dbReference>
<dbReference type="EMBL" id="CP044543">
    <property type="protein sequence ID" value="QFI76819.1"/>
    <property type="molecule type" value="Genomic_DNA"/>
</dbReference>